<dbReference type="STRING" id="1590841.A0A2R6RXX7"/>
<sequence length="177" mass="20736">MVKRIGDYGKGLVPPSYHEIRETFLKKEVRETLNLLEKFKKQWKKTKCTIMSDGWSDKKRRSICNFLVNSPMGTIFLSSIDTSDIFKTGQKVFEMLDEVMEKVGEENIVQVVTDNASNYKLAREMLMEKRKRLFWTPCASHCIDLMLEDFEKHIQLHHATIAKGKRQKDCVIYLVKN</sequence>
<dbReference type="Gramene" id="PSS34880">
    <property type="protein sequence ID" value="PSS34880"/>
    <property type="gene ID" value="CEY00_Acc02022"/>
</dbReference>
<organism evidence="2 3">
    <name type="scientific">Actinidia chinensis var. chinensis</name>
    <name type="common">Chinese soft-hair kiwi</name>
    <dbReference type="NCBI Taxonomy" id="1590841"/>
    <lineage>
        <taxon>Eukaryota</taxon>
        <taxon>Viridiplantae</taxon>
        <taxon>Streptophyta</taxon>
        <taxon>Embryophyta</taxon>
        <taxon>Tracheophyta</taxon>
        <taxon>Spermatophyta</taxon>
        <taxon>Magnoliopsida</taxon>
        <taxon>eudicotyledons</taxon>
        <taxon>Gunneridae</taxon>
        <taxon>Pentapetalae</taxon>
        <taxon>asterids</taxon>
        <taxon>Ericales</taxon>
        <taxon>Actinidiaceae</taxon>
        <taxon>Actinidia</taxon>
    </lineage>
</organism>
<reference evidence="2 3" key="1">
    <citation type="submission" date="2017-07" db="EMBL/GenBank/DDBJ databases">
        <title>An improved, manually edited Actinidia chinensis var. chinensis (kiwifruit) genome highlights the challenges associated with draft genomes and gene prediction in plants.</title>
        <authorList>
            <person name="Pilkington S."/>
            <person name="Crowhurst R."/>
            <person name="Hilario E."/>
            <person name="Nardozza S."/>
            <person name="Fraser L."/>
            <person name="Peng Y."/>
            <person name="Gunaseelan K."/>
            <person name="Simpson R."/>
            <person name="Tahir J."/>
            <person name="Deroles S."/>
            <person name="Templeton K."/>
            <person name="Luo Z."/>
            <person name="Davy M."/>
            <person name="Cheng C."/>
            <person name="Mcneilage M."/>
            <person name="Scaglione D."/>
            <person name="Liu Y."/>
            <person name="Zhang Q."/>
            <person name="Datson P."/>
            <person name="De Silva N."/>
            <person name="Gardiner S."/>
            <person name="Bassett H."/>
            <person name="Chagne D."/>
            <person name="Mccallum J."/>
            <person name="Dzierzon H."/>
            <person name="Deng C."/>
            <person name="Wang Y.-Y."/>
            <person name="Barron N."/>
            <person name="Manako K."/>
            <person name="Bowen J."/>
            <person name="Foster T."/>
            <person name="Erridge Z."/>
            <person name="Tiffin H."/>
            <person name="Waite C."/>
            <person name="Davies K."/>
            <person name="Grierson E."/>
            <person name="Laing W."/>
            <person name="Kirk R."/>
            <person name="Chen X."/>
            <person name="Wood M."/>
            <person name="Montefiori M."/>
            <person name="Brummell D."/>
            <person name="Schwinn K."/>
            <person name="Catanach A."/>
            <person name="Fullerton C."/>
            <person name="Li D."/>
            <person name="Meiyalaghan S."/>
            <person name="Nieuwenhuizen N."/>
            <person name="Read N."/>
            <person name="Prakash R."/>
            <person name="Hunter D."/>
            <person name="Zhang H."/>
            <person name="Mckenzie M."/>
            <person name="Knabel M."/>
            <person name="Harris A."/>
            <person name="Allan A."/>
            <person name="Chen A."/>
            <person name="Janssen B."/>
            <person name="Plunkett B."/>
            <person name="Dwamena C."/>
            <person name="Voogd C."/>
            <person name="Leif D."/>
            <person name="Lafferty D."/>
            <person name="Souleyre E."/>
            <person name="Varkonyi-Gasic E."/>
            <person name="Gambi F."/>
            <person name="Hanley J."/>
            <person name="Yao J.-L."/>
            <person name="Cheung J."/>
            <person name="David K."/>
            <person name="Warren B."/>
            <person name="Marsh K."/>
            <person name="Snowden K."/>
            <person name="Lin-Wang K."/>
            <person name="Brian L."/>
            <person name="Martinez-Sanchez M."/>
            <person name="Wang M."/>
            <person name="Ileperuma N."/>
            <person name="Macnee N."/>
            <person name="Campin R."/>
            <person name="Mcatee P."/>
            <person name="Drummond R."/>
            <person name="Espley R."/>
            <person name="Ireland H."/>
            <person name="Wu R."/>
            <person name="Atkinson R."/>
            <person name="Karunairetnam S."/>
            <person name="Bulley S."/>
            <person name="Chunkath S."/>
            <person name="Hanley Z."/>
            <person name="Storey R."/>
            <person name="Thrimawithana A."/>
            <person name="Thomson S."/>
            <person name="David C."/>
            <person name="Testolin R."/>
        </authorList>
    </citation>
    <scope>NUCLEOTIDE SEQUENCE [LARGE SCALE GENOMIC DNA]</scope>
    <source>
        <strain evidence="3">cv. Red5</strain>
        <tissue evidence="2">Young leaf</tissue>
    </source>
</reference>
<dbReference type="Pfam" id="PF04937">
    <property type="entry name" value="DUF659"/>
    <property type="match status" value="1"/>
</dbReference>
<evidence type="ECO:0000259" key="1">
    <source>
        <dbReference type="Pfam" id="PF04937"/>
    </source>
</evidence>
<dbReference type="InterPro" id="IPR007021">
    <property type="entry name" value="DUF659"/>
</dbReference>
<comment type="caution">
    <text evidence="2">The sequence shown here is derived from an EMBL/GenBank/DDBJ whole genome shotgun (WGS) entry which is preliminary data.</text>
</comment>
<reference evidence="3" key="2">
    <citation type="journal article" date="2018" name="BMC Genomics">
        <title>A manually annotated Actinidia chinensis var. chinensis (kiwifruit) genome highlights the challenges associated with draft genomes and gene prediction in plants.</title>
        <authorList>
            <person name="Pilkington S.M."/>
            <person name="Crowhurst R."/>
            <person name="Hilario E."/>
            <person name="Nardozza S."/>
            <person name="Fraser L."/>
            <person name="Peng Y."/>
            <person name="Gunaseelan K."/>
            <person name="Simpson R."/>
            <person name="Tahir J."/>
            <person name="Deroles S.C."/>
            <person name="Templeton K."/>
            <person name="Luo Z."/>
            <person name="Davy M."/>
            <person name="Cheng C."/>
            <person name="McNeilage M."/>
            <person name="Scaglione D."/>
            <person name="Liu Y."/>
            <person name="Zhang Q."/>
            <person name="Datson P."/>
            <person name="De Silva N."/>
            <person name="Gardiner S.E."/>
            <person name="Bassett H."/>
            <person name="Chagne D."/>
            <person name="McCallum J."/>
            <person name="Dzierzon H."/>
            <person name="Deng C."/>
            <person name="Wang Y.Y."/>
            <person name="Barron L."/>
            <person name="Manako K."/>
            <person name="Bowen J."/>
            <person name="Foster T.M."/>
            <person name="Erridge Z.A."/>
            <person name="Tiffin H."/>
            <person name="Waite C.N."/>
            <person name="Davies K.M."/>
            <person name="Grierson E.P."/>
            <person name="Laing W.A."/>
            <person name="Kirk R."/>
            <person name="Chen X."/>
            <person name="Wood M."/>
            <person name="Montefiori M."/>
            <person name="Brummell D.A."/>
            <person name="Schwinn K.E."/>
            <person name="Catanach A."/>
            <person name="Fullerton C."/>
            <person name="Li D."/>
            <person name="Meiyalaghan S."/>
            <person name="Nieuwenhuizen N."/>
            <person name="Read N."/>
            <person name="Prakash R."/>
            <person name="Hunter D."/>
            <person name="Zhang H."/>
            <person name="McKenzie M."/>
            <person name="Knabel M."/>
            <person name="Harris A."/>
            <person name="Allan A.C."/>
            <person name="Gleave A."/>
            <person name="Chen A."/>
            <person name="Janssen B.J."/>
            <person name="Plunkett B."/>
            <person name="Ampomah-Dwamena C."/>
            <person name="Voogd C."/>
            <person name="Leif D."/>
            <person name="Lafferty D."/>
            <person name="Souleyre E.J.F."/>
            <person name="Varkonyi-Gasic E."/>
            <person name="Gambi F."/>
            <person name="Hanley J."/>
            <person name="Yao J.L."/>
            <person name="Cheung J."/>
            <person name="David K.M."/>
            <person name="Warren B."/>
            <person name="Marsh K."/>
            <person name="Snowden K.C."/>
            <person name="Lin-Wang K."/>
            <person name="Brian L."/>
            <person name="Martinez-Sanchez M."/>
            <person name="Wang M."/>
            <person name="Ileperuma N."/>
            <person name="Macnee N."/>
            <person name="Campin R."/>
            <person name="McAtee P."/>
            <person name="Drummond R.S.M."/>
            <person name="Espley R.V."/>
            <person name="Ireland H.S."/>
            <person name="Wu R."/>
            <person name="Atkinson R.G."/>
            <person name="Karunairetnam S."/>
            <person name="Bulley S."/>
            <person name="Chunkath S."/>
            <person name="Hanley Z."/>
            <person name="Storey R."/>
            <person name="Thrimawithana A.H."/>
            <person name="Thomson S."/>
            <person name="David C."/>
            <person name="Testolin R."/>
            <person name="Huang H."/>
            <person name="Hellens R.P."/>
            <person name="Schaffer R.J."/>
        </authorList>
    </citation>
    <scope>NUCLEOTIDE SEQUENCE [LARGE SCALE GENOMIC DNA]</scope>
    <source>
        <strain evidence="3">cv. Red5</strain>
    </source>
</reference>
<dbReference type="OMA" id="NIMVCAR"/>
<dbReference type="PANTHER" id="PTHR32166:SF122">
    <property type="entry name" value="OS09G0499600 PROTEIN"/>
    <property type="match status" value="1"/>
</dbReference>
<dbReference type="OrthoDB" id="2442898at2759"/>
<dbReference type="PANTHER" id="PTHR32166">
    <property type="entry name" value="OSJNBA0013A04.12 PROTEIN"/>
    <property type="match status" value="1"/>
</dbReference>
<dbReference type="EMBL" id="NKQK01000002">
    <property type="protein sequence ID" value="PSS34880.1"/>
    <property type="molecule type" value="Genomic_DNA"/>
</dbReference>
<feature type="domain" description="DUF659" evidence="1">
    <location>
        <begin position="15"/>
        <end position="163"/>
    </location>
</feature>
<protein>
    <submittedName>
        <fullName evidence="2">RuvB-like</fullName>
    </submittedName>
</protein>
<dbReference type="Proteomes" id="UP000241394">
    <property type="component" value="Chromosome LG2"/>
</dbReference>
<accession>A0A2R6RXX7</accession>
<proteinExistence type="predicted"/>
<evidence type="ECO:0000313" key="3">
    <source>
        <dbReference type="Proteomes" id="UP000241394"/>
    </source>
</evidence>
<evidence type="ECO:0000313" key="2">
    <source>
        <dbReference type="EMBL" id="PSS34880.1"/>
    </source>
</evidence>
<dbReference type="SUPFAM" id="SSF53098">
    <property type="entry name" value="Ribonuclease H-like"/>
    <property type="match status" value="1"/>
</dbReference>
<dbReference type="InParanoid" id="A0A2R6RXX7"/>
<gene>
    <name evidence="2" type="ORF">CEY00_Acc02022</name>
</gene>
<name>A0A2R6RXX7_ACTCC</name>
<dbReference type="AlphaFoldDB" id="A0A2R6RXX7"/>
<dbReference type="InterPro" id="IPR012337">
    <property type="entry name" value="RNaseH-like_sf"/>
</dbReference>
<keyword evidence="3" id="KW-1185">Reference proteome</keyword>